<dbReference type="EMBL" id="KE651167">
    <property type="protein sequence ID" value="EEB09084.1"/>
    <property type="molecule type" value="Genomic_DNA"/>
</dbReference>
<dbReference type="InterPro" id="IPR033338">
    <property type="entry name" value="Spc105/Spc7"/>
</dbReference>
<sequence>MSRSPTKEVDLAAFNSAGHKKRWKRPHSLGEGYPRSSKRNSIPGKGILKSYTSFSQELNYTEQNDAGILSTANNHTVIGIPSSVLAASQEEQRRSSRKSLNRRVSFASHARVRLYEKANDGEDELSLNKNAITADVSESKSEPDSAVPSVNNFNSKSVTQNSGQNNKNPAALEQPLDAEESGESDMDISQGSLSPIPIVNQNSLSESILSASEQNISIVNMDLTLNFSENAASNPPASQEDNEEESAMNLTLPANSLSIPFNNLDSNQKLAKSDIDTHSDEEDMQTTRAFNAASTFSSIHHDTPSDDSVEEMDTTVAFNNFPATPSKVGRLALKSPPFNISANSRVNEGLWKSGKEFNVSSPPLNEEPMDITQPFPPKNMFSDDEMDLTRPMNITTLSGSPLQKDIASESVPSDNLTFASSALSGSVIMPSDTNEVTMDLTSNTLTLQNTPLIDVQLERTALQQLQESSPEQRNLPASVDVLHEDKDMDITKPFQQVDTQATLDDHMMLDERIESNSSFINESFNQLSPIPFQFSKKESQSAKSIDNKESDTRVNSHSAHCASNDSQAHGNANLRHKRHSLSLDELSISRNKRLSNVRNARKSLSSLQDSAIVSLFPGKKSPGEHVVSQGTKENSSSVVYADVAYSDPSTKLHASVLDSPSFGKNKTATLNLEEVANALTPLLQQDNDSSSQNNSSLPVGIQTPTKEQPLKLNDEHLDDVDTHSDDIQHSIIDFQSAPTEVSFNNAQKNESVSTNQSLVLRQNQQSSPEPSKQGSGLDKPELAPLSLEEFLQMTGISFLDDLVHLKPPASPTLKEEPPAPLSLADRLKQFLVQFPCSELYKFGCQELNNYIVEGQNVVNKLSNETNAQNPLLMFEYRQSNASVKQTMESQFRLLKSYSRLRAKSVWYEWRMSLLQGIERELRSNMTLLQKSEASLLHAKSIVHPYVFEVSERHSKLLNSVSQLKRQKELASQYDNEAAVAAENKLAELVRKIELKRTTLLEQEKSLKKLKAAAEAITEKSSQLRVTISNTEKFCETHSSLSRDELSEYKRQLELWKSRLGWDITGITTNGFTLRLLSDSPFSQLSVLVGFGLSSISLECKPCLRLESELTEPLLDYFLVFYRNCSLPRQLAKLRTHLRSLKQFWTNVQPFILDVHRLVFLWPNINCQMLDRALQLTVPLLLLPENSAKVELTLLFPTKVDNNFSLSLLYNQAQTSVRLCYGSTIDTEQISQSVYEQLQDPSNPYRISSACQKIWELHKQA</sequence>
<gene>
    <name evidence="5" type="primary">spc7</name>
    <name evidence="4" type="ORF">SJAG_04259</name>
</gene>
<evidence type="ECO:0000256" key="2">
    <source>
        <dbReference type="SAM" id="MobiDB-lite"/>
    </source>
</evidence>
<feature type="compositionally biased region" description="Acidic residues" evidence="2">
    <location>
        <begin position="176"/>
        <end position="186"/>
    </location>
</feature>
<feature type="compositionally biased region" description="Polar residues" evidence="2">
    <location>
        <begin position="148"/>
        <end position="168"/>
    </location>
</feature>
<feature type="coiled-coil region" evidence="1">
    <location>
        <begin position="978"/>
        <end position="1019"/>
    </location>
</feature>
<dbReference type="PANTHER" id="PTHR28260:SF1">
    <property type="entry name" value="SPINDLE POLE BODY COMPONENT SPC105"/>
    <property type="match status" value="1"/>
</dbReference>
<dbReference type="eggNOG" id="ENOG502S20P">
    <property type="taxonomic scope" value="Eukaryota"/>
</dbReference>
<dbReference type="SMART" id="SM00787">
    <property type="entry name" value="Spc7"/>
    <property type="match status" value="1"/>
</dbReference>
<feature type="compositionally biased region" description="Basic and acidic residues" evidence="2">
    <location>
        <begin position="1"/>
        <end position="10"/>
    </location>
</feature>
<dbReference type="STRING" id="402676.B6K6D0"/>
<dbReference type="GO" id="GO:0000776">
    <property type="term" value="C:kinetochore"/>
    <property type="evidence" value="ECO:0000318"/>
    <property type="project" value="GO_Central"/>
</dbReference>
<feature type="region of interest" description="Disordered" evidence="2">
    <location>
        <begin position="748"/>
        <end position="780"/>
    </location>
</feature>
<feature type="compositionally biased region" description="Low complexity" evidence="2">
    <location>
        <begin position="685"/>
        <end position="697"/>
    </location>
</feature>
<dbReference type="OMA" id="CAMDETE"/>
<dbReference type="GeneID" id="7052522"/>
<evidence type="ECO:0000259" key="3">
    <source>
        <dbReference type="SMART" id="SM00787"/>
    </source>
</evidence>
<keyword evidence="1" id="KW-0175">Coiled coil</keyword>
<feature type="region of interest" description="Disordered" evidence="2">
    <location>
        <begin position="685"/>
        <end position="707"/>
    </location>
</feature>
<proteinExistence type="predicted"/>
<feature type="compositionally biased region" description="Basic residues" evidence="2">
    <location>
        <begin position="18"/>
        <end position="27"/>
    </location>
</feature>
<protein>
    <submittedName>
        <fullName evidence="4">Kinetochore protein Spc7</fullName>
    </submittedName>
</protein>
<keyword evidence="6" id="KW-1185">Reference proteome</keyword>
<evidence type="ECO:0000313" key="4">
    <source>
        <dbReference type="EMBL" id="EEB09084.1"/>
    </source>
</evidence>
<feature type="domain" description="Spc7 kinetochore protein" evidence="3">
    <location>
        <begin position="776"/>
        <end position="1087"/>
    </location>
</feature>
<dbReference type="GO" id="GO:0034501">
    <property type="term" value="P:protein localization to kinetochore"/>
    <property type="evidence" value="ECO:0000318"/>
    <property type="project" value="GO_Central"/>
</dbReference>
<feature type="region of interest" description="Disordered" evidence="2">
    <location>
        <begin position="1"/>
        <end position="45"/>
    </location>
</feature>
<reference evidence="4 6" key="1">
    <citation type="journal article" date="2011" name="Science">
        <title>Comparative functional genomics of the fission yeasts.</title>
        <authorList>
            <person name="Rhind N."/>
            <person name="Chen Z."/>
            <person name="Yassour M."/>
            <person name="Thompson D.A."/>
            <person name="Haas B.J."/>
            <person name="Habib N."/>
            <person name="Wapinski I."/>
            <person name="Roy S."/>
            <person name="Lin M.F."/>
            <person name="Heiman D.I."/>
            <person name="Young S.K."/>
            <person name="Furuya K."/>
            <person name="Guo Y."/>
            <person name="Pidoux A."/>
            <person name="Chen H.M."/>
            <person name="Robbertse B."/>
            <person name="Goldberg J.M."/>
            <person name="Aoki K."/>
            <person name="Bayne E.H."/>
            <person name="Berlin A.M."/>
            <person name="Desjardins C.A."/>
            <person name="Dobbs E."/>
            <person name="Dukaj L."/>
            <person name="Fan L."/>
            <person name="FitzGerald M.G."/>
            <person name="French C."/>
            <person name="Gujja S."/>
            <person name="Hansen K."/>
            <person name="Keifenheim D."/>
            <person name="Levin J.Z."/>
            <person name="Mosher R.A."/>
            <person name="Mueller C.A."/>
            <person name="Pfiffner J."/>
            <person name="Priest M."/>
            <person name="Russ C."/>
            <person name="Smialowska A."/>
            <person name="Swoboda P."/>
            <person name="Sykes S.M."/>
            <person name="Vaughn M."/>
            <person name="Vengrova S."/>
            <person name="Yoder R."/>
            <person name="Zeng Q."/>
            <person name="Allshire R."/>
            <person name="Baulcombe D."/>
            <person name="Birren B.W."/>
            <person name="Brown W."/>
            <person name="Ekwall K."/>
            <person name="Kellis M."/>
            <person name="Leatherwood J."/>
            <person name="Levin H."/>
            <person name="Margalit H."/>
            <person name="Martienssen R."/>
            <person name="Nieduszynski C.A."/>
            <person name="Spatafora J.W."/>
            <person name="Friedman N."/>
            <person name="Dalgaard J.Z."/>
            <person name="Baumann P."/>
            <person name="Niki H."/>
            <person name="Regev A."/>
            <person name="Nusbaum C."/>
        </authorList>
    </citation>
    <scope>NUCLEOTIDE SEQUENCE [LARGE SCALE GENOMIC DNA]</scope>
    <source>
        <strain evidence="6">yFS275 / FY16936</strain>
    </source>
</reference>
<dbReference type="Proteomes" id="UP000001744">
    <property type="component" value="Unassembled WGS sequence"/>
</dbReference>
<dbReference type="HOGENOM" id="CLU_256785_0_0_1"/>
<feature type="region of interest" description="Disordered" evidence="2">
    <location>
        <begin position="536"/>
        <end position="571"/>
    </location>
</feature>
<organism evidence="4 6">
    <name type="scientific">Schizosaccharomyces japonicus (strain yFS275 / FY16936)</name>
    <name type="common">Fission yeast</name>
    <dbReference type="NCBI Taxonomy" id="402676"/>
    <lineage>
        <taxon>Eukaryota</taxon>
        <taxon>Fungi</taxon>
        <taxon>Dikarya</taxon>
        <taxon>Ascomycota</taxon>
        <taxon>Taphrinomycotina</taxon>
        <taxon>Schizosaccharomycetes</taxon>
        <taxon>Schizosaccharomycetales</taxon>
        <taxon>Schizosaccharomycetaceae</taxon>
        <taxon>Schizosaccharomyces</taxon>
    </lineage>
</organism>
<evidence type="ECO:0000313" key="6">
    <source>
        <dbReference type="Proteomes" id="UP000001744"/>
    </source>
</evidence>
<feature type="compositionally biased region" description="Basic and acidic residues" evidence="2">
    <location>
        <begin position="536"/>
        <end position="554"/>
    </location>
</feature>
<dbReference type="OrthoDB" id="5592879at2759"/>
<dbReference type="InterPro" id="IPR013253">
    <property type="entry name" value="Spc7_domain"/>
</dbReference>
<evidence type="ECO:0000313" key="5">
    <source>
        <dbReference type="JaponicusDB" id="SJAG_04259"/>
    </source>
</evidence>
<dbReference type="PANTHER" id="PTHR28260">
    <property type="entry name" value="SPINDLE POLE BODY COMPONENT SPC105"/>
    <property type="match status" value="1"/>
</dbReference>
<evidence type="ECO:0000256" key="1">
    <source>
        <dbReference type="SAM" id="Coils"/>
    </source>
</evidence>
<dbReference type="VEuPathDB" id="FungiDB:SJAG_04259"/>
<dbReference type="GO" id="GO:0007094">
    <property type="term" value="P:mitotic spindle assembly checkpoint signaling"/>
    <property type="evidence" value="ECO:0000318"/>
    <property type="project" value="GO_Central"/>
</dbReference>
<name>B6K6D0_SCHJY</name>
<dbReference type="RefSeq" id="XP_002175377.1">
    <property type="nucleotide sequence ID" value="XM_002175341.1"/>
</dbReference>
<dbReference type="GO" id="GO:1990758">
    <property type="term" value="P:mitotic sister chromatid biorientation"/>
    <property type="evidence" value="ECO:0000318"/>
    <property type="project" value="GO_Central"/>
</dbReference>
<dbReference type="AlphaFoldDB" id="B6K6D0"/>
<dbReference type="JaponicusDB" id="SJAG_04259">
    <property type="gene designation" value="spc7"/>
</dbReference>
<feature type="compositionally biased region" description="Polar residues" evidence="2">
    <location>
        <begin position="555"/>
        <end position="570"/>
    </location>
</feature>
<feature type="region of interest" description="Disordered" evidence="2">
    <location>
        <begin position="135"/>
        <end position="194"/>
    </location>
</feature>
<feature type="compositionally biased region" description="Polar residues" evidence="2">
    <location>
        <begin position="748"/>
        <end position="774"/>
    </location>
</feature>
<accession>B6K6D0</accession>
<dbReference type="Pfam" id="PF08317">
    <property type="entry name" value="Spc7"/>
    <property type="match status" value="1"/>
</dbReference>